<dbReference type="InterPro" id="IPR013105">
    <property type="entry name" value="TPR_2"/>
</dbReference>
<dbReference type="InterPro" id="IPR019734">
    <property type="entry name" value="TPR_rpt"/>
</dbReference>
<evidence type="ECO:0000313" key="5">
    <source>
        <dbReference type="Proteomes" id="UP000664417"/>
    </source>
</evidence>
<dbReference type="RefSeq" id="WP_207860242.1">
    <property type="nucleotide sequence ID" value="NZ_JAFREP010000016.1"/>
</dbReference>
<evidence type="ECO:0000256" key="2">
    <source>
        <dbReference type="ARBA" id="ARBA00022803"/>
    </source>
</evidence>
<dbReference type="PROSITE" id="PS50005">
    <property type="entry name" value="TPR"/>
    <property type="match status" value="1"/>
</dbReference>
<dbReference type="InterPro" id="IPR011990">
    <property type="entry name" value="TPR-like_helical_dom_sf"/>
</dbReference>
<gene>
    <name evidence="4" type="ORF">J3U88_17565</name>
</gene>
<dbReference type="SUPFAM" id="SSF48452">
    <property type="entry name" value="TPR-like"/>
    <property type="match status" value="1"/>
</dbReference>
<dbReference type="EMBL" id="JAFREP010000016">
    <property type="protein sequence ID" value="MBO1320288.1"/>
    <property type="molecule type" value="Genomic_DNA"/>
</dbReference>
<organism evidence="4 5">
    <name type="scientific">Acanthopleuribacter pedis</name>
    <dbReference type="NCBI Taxonomy" id="442870"/>
    <lineage>
        <taxon>Bacteria</taxon>
        <taxon>Pseudomonadati</taxon>
        <taxon>Acidobacteriota</taxon>
        <taxon>Holophagae</taxon>
        <taxon>Acanthopleuribacterales</taxon>
        <taxon>Acanthopleuribacteraceae</taxon>
        <taxon>Acanthopleuribacter</taxon>
    </lineage>
</organism>
<proteinExistence type="predicted"/>
<reference evidence="4" key="1">
    <citation type="submission" date="2021-03" db="EMBL/GenBank/DDBJ databases">
        <authorList>
            <person name="Wang G."/>
        </authorList>
    </citation>
    <scope>NUCLEOTIDE SEQUENCE</scope>
    <source>
        <strain evidence="4">KCTC 12899</strain>
    </source>
</reference>
<keyword evidence="1" id="KW-0677">Repeat</keyword>
<dbReference type="Proteomes" id="UP000664417">
    <property type="component" value="Unassembled WGS sequence"/>
</dbReference>
<evidence type="ECO:0000256" key="3">
    <source>
        <dbReference type="PROSITE-ProRule" id="PRU00339"/>
    </source>
</evidence>
<accession>A0A8J7QL81</accession>
<dbReference type="SMART" id="SM00028">
    <property type="entry name" value="TPR"/>
    <property type="match status" value="3"/>
</dbReference>
<keyword evidence="5" id="KW-1185">Reference proteome</keyword>
<keyword evidence="2 3" id="KW-0802">TPR repeat</keyword>
<protein>
    <submittedName>
        <fullName evidence="4">Tetratricopeptide repeat protein</fullName>
    </submittedName>
</protein>
<name>A0A8J7QL81_9BACT</name>
<evidence type="ECO:0000313" key="4">
    <source>
        <dbReference type="EMBL" id="MBO1320288.1"/>
    </source>
</evidence>
<sequence length="328" mass="36179">MFHVKGFAWMLPLVLVWTAWFGLVAQAEDTAWQAIEDQIIYDPQAALQALSKVEKDHEPARVLFLRSQALLKMGLAKQAIGAAREAVGLDAGVSRYHTQYAKALLRRISSETMFAMTNTGRFLKALDKAIELDPKDPEPRLYKTLFLLNAPAIAGGSRAKAEAEAAKLAEVSEAYGLLAQLQFLRADKKSAEAQPLHERLVSLDPDNIAFAFGYAQYLRRAEQIDAALAFTENKLAAHPDAMRLVFARAVAQIHGERDLAAGIAGLQRYLRDQKPFAVGPPPANAWYWIGVAHQKAGQTKEAREAFEKTLAENPKHRAAAKRLAELNG</sequence>
<feature type="repeat" description="TPR" evidence="3">
    <location>
        <begin position="283"/>
        <end position="316"/>
    </location>
</feature>
<comment type="caution">
    <text evidence="4">The sequence shown here is derived from an EMBL/GenBank/DDBJ whole genome shotgun (WGS) entry which is preliminary data.</text>
</comment>
<dbReference type="Pfam" id="PF07719">
    <property type="entry name" value="TPR_2"/>
    <property type="match status" value="1"/>
</dbReference>
<dbReference type="Gene3D" id="1.25.40.10">
    <property type="entry name" value="Tetratricopeptide repeat domain"/>
    <property type="match status" value="3"/>
</dbReference>
<dbReference type="AlphaFoldDB" id="A0A8J7QL81"/>
<evidence type="ECO:0000256" key="1">
    <source>
        <dbReference type="ARBA" id="ARBA00022737"/>
    </source>
</evidence>